<name>A0A7R8ZPD7_9CRUS</name>
<sequence>MEVAELERRRCLQGREIVALQDSLQLERSKVEKAKEATRKLQQQQKLDLKRVEEKMNQQKRAATEKMKAFETIQKLVSDNEEEAQKCLLGFETATEPARSLALSVAALRHDLESLKKDYTDLKRQAARMRVKAASEQAELIRMKKLYRGSQE</sequence>
<protein>
    <submittedName>
        <fullName evidence="1">Uncharacterized protein</fullName>
    </submittedName>
</protein>
<reference evidence="1" key="1">
    <citation type="submission" date="2020-11" db="EMBL/GenBank/DDBJ databases">
        <authorList>
            <person name="Tran Van P."/>
        </authorList>
    </citation>
    <scope>NUCLEOTIDE SEQUENCE</scope>
</reference>
<accession>A0A7R8ZPD7</accession>
<gene>
    <name evidence="1" type="ORF">CTOB1V02_LOCUS9997</name>
</gene>
<dbReference type="AlphaFoldDB" id="A0A7R8ZPD7"/>
<evidence type="ECO:0000313" key="1">
    <source>
        <dbReference type="EMBL" id="CAD7232156.1"/>
    </source>
</evidence>
<proteinExistence type="predicted"/>
<organism evidence="1">
    <name type="scientific">Cyprideis torosa</name>
    <dbReference type="NCBI Taxonomy" id="163714"/>
    <lineage>
        <taxon>Eukaryota</taxon>
        <taxon>Metazoa</taxon>
        <taxon>Ecdysozoa</taxon>
        <taxon>Arthropoda</taxon>
        <taxon>Crustacea</taxon>
        <taxon>Oligostraca</taxon>
        <taxon>Ostracoda</taxon>
        <taxon>Podocopa</taxon>
        <taxon>Podocopida</taxon>
        <taxon>Cytherocopina</taxon>
        <taxon>Cytheroidea</taxon>
        <taxon>Cytherideidae</taxon>
        <taxon>Cyprideis</taxon>
    </lineage>
</organism>
<dbReference type="EMBL" id="OB664310">
    <property type="protein sequence ID" value="CAD7232156.1"/>
    <property type="molecule type" value="Genomic_DNA"/>
</dbReference>